<evidence type="ECO:0000313" key="1">
    <source>
        <dbReference type="EMBL" id="WBO84487.1"/>
    </source>
</evidence>
<dbReference type="Proteomes" id="UP001211872">
    <property type="component" value="Chromosome"/>
</dbReference>
<proteinExistence type="predicted"/>
<evidence type="ECO:0000313" key="2">
    <source>
        <dbReference type="Proteomes" id="UP001211872"/>
    </source>
</evidence>
<evidence type="ECO:0008006" key="3">
    <source>
        <dbReference type="Google" id="ProtNLM"/>
    </source>
</evidence>
<organism evidence="1 2">
    <name type="scientific">Hymenobacter yonginensis</name>
    <dbReference type="NCBI Taxonomy" id="748197"/>
    <lineage>
        <taxon>Bacteria</taxon>
        <taxon>Pseudomonadati</taxon>
        <taxon>Bacteroidota</taxon>
        <taxon>Cytophagia</taxon>
        <taxon>Cytophagales</taxon>
        <taxon>Hymenobacteraceae</taxon>
        <taxon>Hymenobacter</taxon>
    </lineage>
</organism>
<accession>A0ABY7PPE3</accession>
<sequence>MILISCNGFRSLPAEYIKNGKDYECSLTVKKDSTFALVIESIDSRSGCEGKWKLNGDTLLLHCDDAPFPAQIASGYMSEREMKLIILNESKLKFGQIILKRIKE</sequence>
<keyword evidence="2" id="KW-1185">Reference proteome</keyword>
<dbReference type="RefSeq" id="WP_270127026.1">
    <property type="nucleotide sequence ID" value="NZ_CP115396.1"/>
</dbReference>
<name>A0ABY7PPE3_9BACT</name>
<gene>
    <name evidence="1" type="ORF">O9Z63_19225</name>
</gene>
<reference evidence="1 2" key="1">
    <citation type="journal article" date="2011" name="Int. J. Syst. Evol. Microbiol.">
        <title>Hymenobacter yonginensis sp. nov., isolated from a mesotrophic artificial lake.</title>
        <authorList>
            <person name="Joung Y."/>
            <person name="Cho S.H."/>
            <person name="Kim H."/>
            <person name="Kim S.B."/>
            <person name="Joh K."/>
        </authorList>
    </citation>
    <scope>NUCLEOTIDE SEQUENCE [LARGE SCALE GENOMIC DNA]</scope>
    <source>
        <strain evidence="1 2">KCTC 22745</strain>
    </source>
</reference>
<protein>
    <recommendedName>
        <fullName evidence="3">Lipoprotein</fullName>
    </recommendedName>
</protein>
<dbReference type="EMBL" id="CP115396">
    <property type="protein sequence ID" value="WBO84487.1"/>
    <property type="molecule type" value="Genomic_DNA"/>
</dbReference>